<protein>
    <submittedName>
        <fullName evidence="1">Uncharacterized protein</fullName>
    </submittedName>
</protein>
<accession>A0ABW4A189</accession>
<keyword evidence="2" id="KW-1185">Reference proteome</keyword>
<reference evidence="2" key="1">
    <citation type="journal article" date="2019" name="Int. J. Syst. Evol. Microbiol.">
        <title>The Global Catalogue of Microorganisms (GCM) 10K type strain sequencing project: providing services to taxonomists for standard genome sequencing and annotation.</title>
        <authorList>
            <consortium name="The Broad Institute Genomics Platform"/>
            <consortium name="The Broad Institute Genome Sequencing Center for Infectious Disease"/>
            <person name="Wu L."/>
            <person name="Ma J."/>
        </authorList>
    </citation>
    <scope>NUCLEOTIDE SEQUENCE [LARGE SCALE GENOMIC DNA]</scope>
    <source>
        <strain evidence="2">CCM 7526</strain>
    </source>
</reference>
<sequence>MSTQQHTGDDPAYVDAVTVLAAALDQLGARIHRDLHVDSSYINVTDPRLVATLAEFSAYADECLTALDDPAVISVLDTAGTRRNRQSGR</sequence>
<gene>
    <name evidence="1" type="ORF">ACFQ5G_03410</name>
</gene>
<evidence type="ECO:0000313" key="1">
    <source>
        <dbReference type="EMBL" id="MFD1364389.1"/>
    </source>
</evidence>
<proteinExistence type="predicted"/>
<organism evidence="1 2">
    <name type="scientific">Actinoplanes sichuanensis</name>
    <dbReference type="NCBI Taxonomy" id="512349"/>
    <lineage>
        <taxon>Bacteria</taxon>
        <taxon>Bacillati</taxon>
        <taxon>Actinomycetota</taxon>
        <taxon>Actinomycetes</taxon>
        <taxon>Micromonosporales</taxon>
        <taxon>Micromonosporaceae</taxon>
        <taxon>Actinoplanes</taxon>
    </lineage>
</organism>
<evidence type="ECO:0000313" key="2">
    <source>
        <dbReference type="Proteomes" id="UP001597183"/>
    </source>
</evidence>
<dbReference type="RefSeq" id="WP_317791668.1">
    <property type="nucleotide sequence ID" value="NZ_AP028461.1"/>
</dbReference>
<comment type="caution">
    <text evidence="1">The sequence shown here is derived from an EMBL/GenBank/DDBJ whole genome shotgun (WGS) entry which is preliminary data.</text>
</comment>
<dbReference type="Proteomes" id="UP001597183">
    <property type="component" value="Unassembled WGS sequence"/>
</dbReference>
<name>A0ABW4A189_9ACTN</name>
<dbReference type="EMBL" id="JBHTMK010000005">
    <property type="protein sequence ID" value="MFD1364389.1"/>
    <property type="molecule type" value="Genomic_DNA"/>
</dbReference>